<feature type="repeat" description="WD" evidence="5">
    <location>
        <begin position="2"/>
        <end position="43"/>
    </location>
</feature>
<reference evidence="7" key="1">
    <citation type="journal article" date="2020" name="J. Eukaryot. Microbiol.">
        <title>De novo Sequencing, Assembly and Annotation of the Transcriptome for the Free-Living Testate Amoeba Arcella intermedia.</title>
        <authorList>
            <person name="Ribeiro G.M."/>
            <person name="Porfirio-Sousa A.L."/>
            <person name="Maurer-Alcala X.X."/>
            <person name="Katz L.A."/>
            <person name="Lahr D.J.G."/>
        </authorList>
    </citation>
    <scope>NUCLEOTIDE SEQUENCE</scope>
</reference>
<feature type="region of interest" description="Disordered" evidence="6">
    <location>
        <begin position="382"/>
        <end position="417"/>
    </location>
</feature>
<evidence type="ECO:0000256" key="5">
    <source>
        <dbReference type="PROSITE-ProRule" id="PRU00221"/>
    </source>
</evidence>
<feature type="repeat" description="WD" evidence="5">
    <location>
        <begin position="44"/>
        <end position="85"/>
    </location>
</feature>
<dbReference type="PANTHER" id="PTHR44040">
    <property type="entry name" value="RETINOBLASTOMA-BINDING PROTEIN 5"/>
    <property type="match status" value="1"/>
</dbReference>
<dbReference type="EMBL" id="GIBP01003081">
    <property type="protein sequence ID" value="NDV32050.1"/>
    <property type="molecule type" value="Transcribed_RNA"/>
</dbReference>
<dbReference type="InterPro" id="IPR037850">
    <property type="entry name" value="RBBP5/Swd1"/>
</dbReference>
<dbReference type="InterPro" id="IPR036322">
    <property type="entry name" value="WD40_repeat_dom_sf"/>
</dbReference>
<dbReference type="AlphaFoldDB" id="A0A6B2L530"/>
<dbReference type="PROSITE" id="PS50294">
    <property type="entry name" value="WD_REPEATS_REGION"/>
    <property type="match status" value="2"/>
</dbReference>
<keyword evidence="3" id="KW-0677">Repeat</keyword>
<dbReference type="InterPro" id="IPR019775">
    <property type="entry name" value="WD40_repeat_CS"/>
</dbReference>
<protein>
    <submittedName>
        <fullName evidence="7">Uncharacterized protein</fullName>
    </submittedName>
</protein>
<dbReference type="SMART" id="SM00320">
    <property type="entry name" value="WD40"/>
    <property type="match status" value="4"/>
</dbReference>
<organism evidence="7">
    <name type="scientific">Arcella intermedia</name>
    <dbReference type="NCBI Taxonomy" id="1963864"/>
    <lineage>
        <taxon>Eukaryota</taxon>
        <taxon>Amoebozoa</taxon>
        <taxon>Tubulinea</taxon>
        <taxon>Elardia</taxon>
        <taxon>Arcellinida</taxon>
        <taxon>Sphaerothecina</taxon>
        <taxon>Arcellidae</taxon>
        <taxon>Arcella</taxon>
    </lineage>
</organism>
<evidence type="ECO:0000313" key="7">
    <source>
        <dbReference type="EMBL" id="NDV32050.1"/>
    </source>
</evidence>
<dbReference type="PROSITE" id="PS50082">
    <property type="entry name" value="WD_REPEATS_2"/>
    <property type="match status" value="2"/>
</dbReference>
<dbReference type="Gene3D" id="2.130.10.10">
    <property type="entry name" value="YVTN repeat-like/Quinoprotein amine dehydrogenase"/>
    <property type="match status" value="1"/>
</dbReference>
<dbReference type="SUPFAM" id="SSF50978">
    <property type="entry name" value="WD40 repeat-like"/>
    <property type="match status" value="1"/>
</dbReference>
<proteinExistence type="predicted"/>
<dbReference type="PROSITE" id="PS00678">
    <property type="entry name" value="WD_REPEATS_1"/>
    <property type="match status" value="1"/>
</dbReference>
<dbReference type="InterPro" id="IPR015943">
    <property type="entry name" value="WD40/YVTN_repeat-like_dom_sf"/>
</dbReference>
<name>A0A6B2L530_9EUKA</name>
<dbReference type="Pfam" id="PF00400">
    <property type="entry name" value="WD40"/>
    <property type="match status" value="3"/>
</dbReference>
<evidence type="ECO:0000256" key="4">
    <source>
        <dbReference type="ARBA" id="ARBA00023242"/>
    </source>
</evidence>
<dbReference type="PANTHER" id="PTHR44040:SF1">
    <property type="entry name" value="RETINOBLASTOMA-BINDING PROTEIN 5"/>
    <property type="match status" value="1"/>
</dbReference>
<evidence type="ECO:0000256" key="2">
    <source>
        <dbReference type="ARBA" id="ARBA00022574"/>
    </source>
</evidence>
<dbReference type="GO" id="GO:0048188">
    <property type="term" value="C:Set1C/COMPASS complex"/>
    <property type="evidence" value="ECO:0007669"/>
    <property type="project" value="InterPro"/>
</dbReference>
<accession>A0A6B2L530</accession>
<dbReference type="InterPro" id="IPR001680">
    <property type="entry name" value="WD40_rpt"/>
</dbReference>
<sequence length="417" mass="47426">MDDGGAYRITCCAFNKKGNFLAVGGHDGRVVIWDFDTRMVAKLLIGHVRPVTSVSWSSSGRRLLTSGLDWNLRIWEVGSSNFLFTKTFDSMILHSQLHPSDKEFSLVSPWMDEPYIVNINTGKITSLQFLPSREDYQKRAARHDTNCIAYFNLSGDCIFLGSHEGVISVLDTITLKKLKTIVIGTGYCIKSFSFSKDEKQFLVNSADKVIRLYNIDGALCHELIDAINKVQWKICHFAGDDYIVGASSDKQEHKIFIWSRESGQLHKILEGPNSEVIIDIAWHPTRPIIVSCTALGSIFVWSRQHTDTWSAFAPGFTELEENEEYIEAEDEFDVVDEQETKKKEQEEVNEEWIDITTPEIEDEIILPTHPIPDTFMVPQSIVSPLSKKQAKKRKIQALPPRTTQTKAKPTKRTRKKE</sequence>
<keyword evidence="4" id="KW-0539">Nucleus</keyword>
<evidence type="ECO:0000256" key="3">
    <source>
        <dbReference type="ARBA" id="ARBA00022737"/>
    </source>
</evidence>
<feature type="compositionally biased region" description="Basic residues" evidence="6">
    <location>
        <begin position="408"/>
        <end position="417"/>
    </location>
</feature>
<keyword evidence="2 5" id="KW-0853">WD repeat</keyword>
<evidence type="ECO:0000256" key="6">
    <source>
        <dbReference type="SAM" id="MobiDB-lite"/>
    </source>
</evidence>
<evidence type="ECO:0000256" key="1">
    <source>
        <dbReference type="ARBA" id="ARBA00004123"/>
    </source>
</evidence>
<comment type="subcellular location">
    <subcellularLocation>
        <location evidence="1">Nucleus</location>
    </subcellularLocation>
</comment>